<dbReference type="EMBL" id="JAWLJX010000007">
    <property type="protein sequence ID" value="MDV6263569.1"/>
    <property type="molecule type" value="Genomic_DNA"/>
</dbReference>
<reference evidence="1 2" key="1">
    <citation type="submission" date="2023-10" db="EMBL/GenBank/DDBJ databases">
        <title>Development of a sustainable strategy for remediation of hydrocarbon-contaminated territories based on the waste exchange concept.</title>
        <authorList>
            <person name="Krivoruchko A."/>
        </authorList>
    </citation>
    <scope>NUCLEOTIDE SEQUENCE [LARGE SCALE GENOMIC DNA]</scope>
    <source>
        <strain evidence="1 2">IEGM 1323</strain>
    </source>
</reference>
<evidence type="ECO:0000313" key="1">
    <source>
        <dbReference type="EMBL" id="MDV6263569.1"/>
    </source>
</evidence>
<name>A0ABU4BH89_9NOCA</name>
<organism evidence="1 2">
    <name type="scientific">Rhodococcoides yunnanense</name>
    <dbReference type="NCBI Taxonomy" id="278209"/>
    <lineage>
        <taxon>Bacteria</taxon>
        <taxon>Bacillati</taxon>
        <taxon>Actinomycetota</taxon>
        <taxon>Actinomycetes</taxon>
        <taxon>Mycobacteriales</taxon>
        <taxon>Nocardiaceae</taxon>
        <taxon>Rhodococcoides</taxon>
    </lineage>
</organism>
<keyword evidence="2" id="KW-1185">Reference proteome</keyword>
<dbReference type="Proteomes" id="UP001185755">
    <property type="component" value="Unassembled WGS sequence"/>
</dbReference>
<protein>
    <submittedName>
        <fullName evidence="1">Uncharacterized protein</fullName>
    </submittedName>
</protein>
<proteinExistence type="predicted"/>
<accession>A0ABU4BH89</accession>
<gene>
    <name evidence="1" type="ORF">R3P96_19705</name>
</gene>
<evidence type="ECO:0000313" key="2">
    <source>
        <dbReference type="Proteomes" id="UP001185755"/>
    </source>
</evidence>
<comment type="caution">
    <text evidence="1">The sequence shown here is derived from an EMBL/GenBank/DDBJ whole genome shotgun (WGS) entry which is preliminary data.</text>
</comment>
<dbReference type="RefSeq" id="WP_317565690.1">
    <property type="nucleotide sequence ID" value="NZ_JAWLJX010000007.1"/>
</dbReference>
<sequence>MAWRTVAVAPDRIAVEQWNTVKGSGMDDAVSAALSYFDSVDPALAADARLGWDGLIGVSPPAGPTQHSVQSFLWVYLRHAAEGPDRGVDIARALGELLDRLGRVGYADIARSAVTEELVRTLDDAAWLQKYRAATEQSGIGALDTELVTWQDAPTGIERVIVEKIGETLEVATIAGEFEPSKPGGKPLGVNARAMRRRGVTDAVLTSDRGRDQSEAILLEQLLDHRIELWSGYSAPRAELYLGLRDALHDAVEPMYGCVRRLESFISCIGDGVALTDAGYLPDELVASIANTVFPPAERPSHVGRELDTEKILVLRRLLMRVRLLRRSAGRLVPTARTRQLSSDGLWRVLTGGIVGTAYHPDTIAAEVILARMIVGHDVADVETSADDLTRLLRAEGWTHAGEAPAPEHAEPLAMALVAELSALGAFELSEQDRTSGSRADGFVATDEGKRLAAAVLRHRLLHTRYPSL</sequence>